<organism evidence="1 2">
    <name type="scientific">[Actinomadura] parvosata subsp. kistnae</name>
    <dbReference type="NCBI Taxonomy" id="1909395"/>
    <lineage>
        <taxon>Bacteria</taxon>
        <taxon>Bacillati</taxon>
        <taxon>Actinomycetota</taxon>
        <taxon>Actinomycetes</taxon>
        <taxon>Streptosporangiales</taxon>
        <taxon>Streptosporangiaceae</taxon>
        <taxon>Nonomuraea</taxon>
    </lineage>
</organism>
<dbReference type="AlphaFoldDB" id="A0A1V0AAE0"/>
<accession>A0A1V0AAE0</accession>
<evidence type="ECO:0000313" key="2">
    <source>
        <dbReference type="Proteomes" id="UP000190797"/>
    </source>
</evidence>
<keyword evidence="2" id="KW-1185">Reference proteome</keyword>
<dbReference type="Proteomes" id="UP000190797">
    <property type="component" value="Chromosome"/>
</dbReference>
<protein>
    <recommendedName>
        <fullName evidence="3">SMI1/KNR4 family protein</fullName>
    </recommendedName>
</protein>
<dbReference type="EMBL" id="CP017717">
    <property type="protein sequence ID" value="AQZ67194.1"/>
    <property type="molecule type" value="Genomic_DNA"/>
</dbReference>
<proteinExistence type="predicted"/>
<dbReference type="STRING" id="1909395.BKM31_42215"/>
<dbReference type="OrthoDB" id="672028at2"/>
<sequence>MADSLDRLVTLGSPPLGRANDADLKAPEMLRPLLLQKNGFYAFESSLHVFPWGEIPGGGEFWNEDGLWQHEYGDAVASLTFFAEDAFGFPFAIGEGGVFTFDPETAERDLIASGVEEWASLMLDDPDVQTGFPVMHEWQVRNGAILRGHRLAPAVPFFLGGKFEAQEMRMKDSMELMRFRADIHRQVKDLPDGAQISIRLE</sequence>
<dbReference type="KEGG" id="noa:BKM31_42215"/>
<gene>
    <name evidence="1" type="ORF">BKM31_42215</name>
</gene>
<dbReference type="RefSeq" id="WP_080043504.1">
    <property type="nucleotide sequence ID" value="NZ_CP017717.1"/>
</dbReference>
<evidence type="ECO:0000313" key="1">
    <source>
        <dbReference type="EMBL" id="AQZ67194.1"/>
    </source>
</evidence>
<evidence type="ECO:0008006" key="3">
    <source>
        <dbReference type="Google" id="ProtNLM"/>
    </source>
</evidence>
<name>A0A1V0AAE0_9ACTN</name>
<reference evidence="2" key="1">
    <citation type="journal article" date="2017" name="Med. Chem. Commun.">
        <title>Nonomuraea sp. ATCC 55076 harbours the largest actinomycete chromosome to date and the kistamicin biosynthetic gene cluster.</title>
        <authorList>
            <person name="Nazari B."/>
            <person name="Forneris C.C."/>
            <person name="Gibson M.I."/>
            <person name="Moon K."/>
            <person name="Schramma K.R."/>
            <person name="Seyedsayamdost M.R."/>
        </authorList>
    </citation>
    <scope>NUCLEOTIDE SEQUENCE [LARGE SCALE GENOMIC DNA]</scope>
    <source>
        <strain evidence="2">ATCC 55076</strain>
    </source>
</reference>